<dbReference type="KEGG" id="cgk:CGERO_10535"/>
<feature type="compositionally biased region" description="Basic and acidic residues" evidence="1">
    <location>
        <begin position="1"/>
        <end position="10"/>
    </location>
</feature>
<dbReference type="AlphaFoldDB" id="A0A3G6J399"/>
<feature type="transmembrane region" description="Helical" evidence="2">
    <location>
        <begin position="131"/>
        <end position="154"/>
    </location>
</feature>
<sequence>MAHPIEHPENDLTSDADYANRHRPAPRTFDELADAPDPYLEAQRNRRSTKEAIVFTLAVPVLTVVVAFLLAVVARVLGGPLCEDGHATWICSRQAEIWWPIASSGIPVGGVLACGFILWRKYIGYIRWRPWMGAFWATALWMMFWMTITFQMMIVGH</sequence>
<evidence type="ECO:0000256" key="2">
    <source>
        <dbReference type="SAM" id="Phobius"/>
    </source>
</evidence>
<dbReference type="EMBL" id="CP033897">
    <property type="protein sequence ID" value="AZA12386.1"/>
    <property type="molecule type" value="Genomic_DNA"/>
</dbReference>
<proteinExistence type="predicted"/>
<gene>
    <name evidence="3" type="ORF">CGERO_10535</name>
</gene>
<evidence type="ECO:0000313" key="4">
    <source>
        <dbReference type="Proteomes" id="UP000271587"/>
    </source>
</evidence>
<keyword evidence="2" id="KW-0812">Transmembrane</keyword>
<feature type="transmembrane region" description="Helical" evidence="2">
    <location>
        <begin position="97"/>
        <end position="119"/>
    </location>
</feature>
<dbReference type="OrthoDB" id="4774281at2"/>
<dbReference type="RefSeq" id="WP_123935692.1">
    <property type="nucleotide sequence ID" value="NZ_CP033897.1"/>
</dbReference>
<name>A0A3G6J399_9CORY</name>
<keyword evidence="2" id="KW-1133">Transmembrane helix</keyword>
<accession>A0A3G6J399</accession>
<reference evidence="3 4" key="1">
    <citation type="submission" date="2018-11" db="EMBL/GenBank/DDBJ databases">
        <authorList>
            <person name="Kleinhagauer T."/>
            <person name="Glaeser S.P."/>
            <person name="Spergser J."/>
            <person name="Ruckert C."/>
            <person name="Kaempfer P."/>
            <person name="Busse H.-J."/>
        </authorList>
    </citation>
    <scope>NUCLEOTIDE SEQUENCE [LARGE SCALE GENOMIC DNA]</scope>
    <source>
        <strain evidence="3 4">W8</strain>
    </source>
</reference>
<keyword evidence="4" id="KW-1185">Reference proteome</keyword>
<keyword evidence="2" id="KW-0472">Membrane</keyword>
<feature type="region of interest" description="Disordered" evidence="1">
    <location>
        <begin position="1"/>
        <end position="20"/>
    </location>
</feature>
<protein>
    <submittedName>
        <fullName evidence="3">Uncharacterized protein</fullName>
    </submittedName>
</protein>
<evidence type="ECO:0000256" key="1">
    <source>
        <dbReference type="SAM" id="MobiDB-lite"/>
    </source>
</evidence>
<evidence type="ECO:0000313" key="3">
    <source>
        <dbReference type="EMBL" id="AZA12386.1"/>
    </source>
</evidence>
<dbReference type="Proteomes" id="UP000271587">
    <property type="component" value="Chromosome"/>
</dbReference>
<feature type="transmembrane region" description="Helical" evidence="2">
    <location>
        <begin position="52"/>
        <end position="77"/>
    </location>
</feature>
<organism evidence="3 4">
    <name type="scientific">Corynebacterium gerontici</name>
    <dbReference type="NCBI Taxonomy" id="2079234"/>
    <lineage>
        <taxon>Bacteria</taxon>
        <taxon>Bacillati</taxon>
        <taxon>Actinomycetota</taxon>
        <taxon>Actinomycetes</taxon>
        <taxon>Mycobacteriales</taxon>
        <taxon>Corynebacteriaceae</taxon>
        <taxon>Corynebacterium</taxon>
    </lineage>
</organism>